<keyword evidence="10" id="KW-1185">Reference proteome</keyword>
<keyword evidence="6" id="KW-0539">Nucleus</keyword>
<dbReference type="GO" id="GO:0005634">
    <property type="term" value="C:nucleus"/>
    <property type="evidence" value="ECO:0007669"/>
    <property type="project" value="UniProtKB-SubCell"/>
</dbReference>
<feature type="compositionally biased region" description="Low complexity" evidence="7">
    <location>
        <begin position="13"/>
        <end position="25"/>
    </location>
</feature>
<dbReference type="Pfam" id="PF02362">
    <property type="entry name" value="B3"/>
    <property type="match status" value="1"/>
</dbReference>
<dbReference type="SMART" id="SM01019">
    <property type="entry name" value="B3"/>
    <property type="match status" value="1"/>
</dbReference>
<dbReference type="InterPro" id="IPR007726">
    <property type="entry name" value="SS18_N"/>
</dbReference>
<dbReference type="AlphaFoldDB" id="A0A9E7KQJ8"/>
<feature type="compositionally biased region" description="Basic and acidic residues" evidence="7">
    <location>
        <begin position="403"/>
        <end position="415"/>
    </location>
</feature>
<dbReference type="Gene3D" id="2.40.330.10">
    <property type="entry name" value="DNA-binding pseudobarrel domain"/>
    <property type="match status" value="1"/>
</dbReference>
<evidence type="ECO:0000256" key="6">
    <source>
        <dbReference type="ARBA" id="ARBA00023242"/>
    </source>
</evidence>
<feature type="region of interest" description="Disordered" evidence="7">
    <location>
        <begin position="1"/>
        <end position="79"/>
    </location>
</feature>
<feature type="region of interest" description="Disordered" evidence="7">
    <location>
        <begin position="296"/>
        <end position="328"/>
    </location>
</feature>
<protein>
    <recommendedName>
        <fullName evidence="8">TF-B3 domain-containing protein</fullName>
    </recommendedName>
</protein>
<evidence type="ECO:0000256" key="4">
    <source>
        <dbReference type="ARBA" id="ARBA00023125"/>
    </source>
</evidence>
<dbReference type="Pfam" id="PF05030">
    <property type="entry name" value="SSXT"/>
    <property type="match status" value="1"/>
</dbReference>
<dbReference type="SUPFAM" id="SSF101936">
    <property type="entry name" value="DNA-binding pseudobarrel domain"/>
    <property type="match status" value="1"/>
</dbReference>
<reference evidence="9" key="1">
    <citation type="submission" date="2022-05" db="EMBL/GenBank/DDBJ databases">
        <title>The Musa troglodytarum L. genome provides insights into the mechanism of non-climacteric behaviour and enrichment of carotenoids.</title>
        <authorList>
            <person name="Wang J."/>
        </authorList>
    </citation>
    <scope>NUCLEOTIDE SEQUENCE</scope>
    <source>
        <tissue evidence="9">Leaf</tissue>
    </source>
</reference>
<evidence type="ECO:0000256" key="7">
    <source>
        <dbReference type="SAM" id="MobiDB-lite"/>
    </source>
</evidence>
<keyword evidence="3" id="KW-0805">Transcription regulation</keyword>
<dbReference type="PANTHER" id="PTHR31140">
    <property type="entry name" value="B3 DOMAIN-CONTAINING TRANSCRIPTION FACTOR ABI3"/>
    <property type="match status" value="1"/>
</dbReference>
<feature type="compositionally biased region" description="Basic and acidic residues" evidence="7">
    <location>
        <begin position="218"/>
        <end position="227"/>
    </location>
</feature>
<evidence type="ECO:0000256" key="1">
    <source>
        <dbReference type="ARBA" id="ARBA00004123"/>
    </source>
</evidence>
<evidence type="ECO:0000313" key="10">
    <source>
        <dbReference type="Proteomes" id="UP001055439"/>
    </source>
</evidence>
<accession>A0A9E7KQJ8</accession>
<sequence>MGASAADVADGESSCSNNSTSSSSPSHDDEERPREQGGDQDSEQHKEETVEDYRSRFPYDSSSSEHRSDAHSNAPTMTRLGDGTEAVLLKIFQKELQPADIGTPGSSLVVPSTDAQNLPELQIDEVDGEVAGDTELTAEVYDRDKRRWPLRFCYRPSIGSYLFTTGWSAFVIEKQLKVGDVIVLYKCLQDDHEWYMVDVVRGGEEGESPSSSISSQRRTHEPEKEMVGGDVEEGEIIENDKSGNEDGKDVEEEEITEVNEAGNEDREEEVAKIVELTGETTETSKERIAMNNTAQELQEQERAKVEGEVEGGKLDETNGSGNEDAEEVEKIGELAGEASETVKDIIDLNIHPQGREQEIMAKVEGEEEEGKMDETNGASRNEEGEEASETPREAMAMNNTSQDQEREKTLGGDVKERPRRRKVIRLFGVDIVIGQAEQEEEEKGDKRRTKEKNSVKVPRIGDTMQRQTLLRYASSTTTDLIQQYLDGNNRLIIAIVDGQSPGNLGDSIRNIKKFQENLAFLIDLADSQPLQLPTTAQCPINRFVQRGSAYVQHQQAQQYPINGVWQPIFQLIQPQQTPQHPPNTTMQQDAQFMQSQQAQQMNPQFSTVFEAIMLHDQIYKSQLAQQVMLQDQISQPHVTQTTPATWPYIPIPVSSTNNAT</sequence>
<evidence type="ECO:0000256" key="5">
    <source>
        <dbReference type="ARBA" id="ARBA00023163"/>
    </source>
</evidence>
<dbReference type="InterPro" id="IPR003340">
    <property type="entry name" value="B3_DNA-bd"/>
</dbReference>
<keyword evidence="4" id="KW-0238">DNA-binding</keyword>
<feature type="region of interest" description="Disordered" evidence="7">
    <location>
        <begin position="203"/>
        <end position="228"/>
    </location>
</feature>
<dbReference type="PROSITE" id="PS50863">
    <property type="entry name" value="B3"/>
    <property type="match status" value="1"/>
</dbReference>
<evidence type="ECO:0000256" key="3">
    <source>
        <dbReference type="ARBA" id="ARBA00023015"/>
    </source>
</evidence>
<name>A0A9E7KQJ8_9LILI</name>
<dbReference type="GO" id="GO:0003700">
    <property type="term" value="F:DNA-binding transcription factor activity"/>
    <property type="evidence" value="ECO:0007669"/>
    <property type="project" value="InterPro"/>
</dbReference>
<comment type="subcellular location">
    <subcellularLocation>
        <location evidence="1">Nucleus</location>
    </subcellularLocation>
</comment>
<organism evidence="9 10">
    <name type="scientific">Musa troglodytarum</name>
    <name type="common">fe'i banana</name>
    <dbReference type="NCBI Taxonomy" id="320322"/>
    <lineage>
        <taxon>Eukaryota</taxon>
        <taxon>Viridiplantae</taxon>
        <taxon>Streptophyta</taxon>
        <taxon>Embryophyta</taxon>
        <taxon>Tracheophyta</taxon>
        <taxon>Spermatophyta</taxon>
        <taxon>Magnoliopsida</taxon>
        <taxon>Liliopsida</taxon>
        <taxon>Zingiberales</taxon>
        <taxon>Musaceae</taxon>
        <taxon>Musa</taxon>
    </lineage>
</organism>
<dbReference type="Proteomes" id="UP001055439">
    <property type="component" value="Chromosome 8"/>
</dbReference>
<feature type="compositionally biased region" description="Basic and acidic residues" evidence="7">
    <location>
        <begin position="299"/>
        <end position="316"/>
    </location>
</feature>
<comment type="similarity">
    <text evidence="2">Belongs to the SS18 family.</text>
</comment>
<dbReference type="InterPro" id="IPR015300">
    <property type="entry name" value="DNA-bd_pseudobarrel_sf"/>
</dbReference>
<feature type="domain" description="TF-B3" evidence="8">
    <location>
        <begin position="140"/>
        <end position="203"/>
    </location>
</feature>
<proteinExistence type="inferred from homology"/>
<feature type="region of interest" description="Disordered" evidence="7">
    <location>
        <begin position="362"/>
        <end position="415"/>
    </location>
</feature>
<gene>
    <name evidence="9" type="ORF">MUK42_11518</name>
</gene>
<evidence type="ECO:0000313" key="9">
    <source>
        <dbReference type="EMBL" id="URE23720.1"/>
    </source>
</evidence>
<evidence type="ECO:0000259" key="8">
    <source>
        <dbReference type="PROSITE" id="PS50863"/>
    </source>
</evidence>
<dbReference type="GO" id="GO:0003677">
    <property type="term" value="F:DNA binding"/>
    <property type="evidence" value="ECO:0007669"/>
    <property type="project" value="UniProtKB-KW"/>
</dbReference>
<dbReference type="OrthoDB" id="1567499at2759"/>
<dbReference type="EMBL" id="CP097510">
    <property type="protein sequence ID" value="URE23720.1"/>
    <property type="molecule type" value="Genomic_DNA"/>
</dbReference>
<dbReference type="CDD" id="cd10017">
    <property type="entry name" value="B3_DNA"/>
    <property type="match status" value="1"/>
</dbReference>
<keyword evidence="5" id="KW-0804">Transcription</keyword>
<dbReference type="PANTHER" id="PTHR31140:SF58">
    <property type="entry name" value="DNA-BINDING PROTEIN RAV1"/>
    <property type="match status" value="1"/>
</dbReference>
<feature type="compositionally biased region" description="Basic and acidic residues" evidence="7">
    <location>
        <begin position="26"/>
        <end position="70"/>
    </location>
</feature>
<evidence type="ECO:0000256" key="2">
    <source>
        <dbReference type="ARBA" id="ARBA00007945"/>
    </source>
</evidence>
<dbReference type="InterPro" id="IPR044800">
    <property type="entry name" value="LEC2-like"/>
</dbReference>